<sequence>MQDTERKYNALADDEPYVVIDVVIGGDIVQKRFNAVGGCQVLYNRIRAYCRITTVDLNVNAEVVITGL</sequence>
<organism evidence="1 2">
    <name type="scientific">Halomarina ordinaria</name>
    <dbReference type="NCBI Taxonomy" id="3033939"/>
    <lineage>
        <taxon>Archaea</taxon>
        <taxon>Methanobacteriati</taxon>
        <taxon>Methanobacteriota</taxon>
        <taxon>Stenosarchaea group</taxon>
        <taxon>Halobacteria</taxon>
        <taxon>Halobacteriales</taxon>
        <taxon>Natronomonadaceae</taxon>
        <taxon>Halomarina</taxon>
    </lineage>
</organism>
<evidence type="ECO:0000313" key="2">
    <source>
        <dbReference type="Proteomes" id="UP001596406"/>
    </source>
</evidence>
<proteinExistence type="predicted"/>
<dbReference type="Proteomes" id="UP001596406">
    <property type="component" value="Unassembled WGS sequence"/>
</dbReference>
<gene>
    <name evidence="1" type="ORF">ACFQHK_13765</name>
</gene>
<protein>
    <submittedName>
        <fullName evidence="1">Uncharacterized protein</fullName>
    </submittedName>
</protein>
<accession>A0ABD5UAJ1</accession>
<dbReference type="AlphaFoldDB" id="A0ABD5UAJ1"/>
<evidence type="ECO:0000313" key="1">
    <source>
        <dbReference type="EMBL" id="MFC6837562.1"/>
    </source>
</evidence>
<comment type="caution">
    <text evidence="1">The sequence shown here is derived from an EMBL/GenBank/DDBJ whole genome shotgun (WGS) entry which is preliminary data.</text>
</comment>
<dbReference type="RefSeq" id="WP_304449227.1">
    <property type="nucleotide sequence ID" value="NZ_JARRAH010000001.1"/>
</dbReference>
<keyword evidence="2" id="KW-1185">Reference proteome</keyword>
<reference evidence="1 2" key="1">
    <citation type="journal article" date="2019" name="Int. J. Syst. Evol. Microbiol.">
        <title>The Global Catalogue of Microorganisms (GCM) 10K type strain sequencing project: providing services to taxonomists for standard genome sequencing and annotation.</title>
        <authorList>
            <consortium name="The Broad Institute Genomics Platform"/>
            <consortium name="The Broad Institute Genome Sequencing Center for Infectious Disease"/>
            <person name="Wu L."/>
            <person name="Ma J."/>
        </authorList>
    </citation>
    <scope>NUCLEOTIDE SEQUENCE [LARGE SCALE GENOMIC DNA]</scope>
    <source>
        <strain evidence="1 2">PSRA2</strain>
    </source>
</reference>
<name>A0ABD5UAJ1_9EURY</name>
<dbReference type="EMBL" id="JBHSXM010000001">
    <property type="protein sequence ID" value="MFC6837562.1"/>
    <property type="molecule type" value="Genomic_DNA"/>
</dbReference>